<protein>
    <recommendedName>
        <fullName evidence="4">Calx-beta domain-containing protein</fullName>
    </recommendedName>
</protein>
<gene>
    <name evidence="2" type="ORF">T190423A01A_20278</name>
</gene>
<name>A0ABM9PAY1_9FLAO</name>
<proteinExistence type="predicted"/>
<comment type="caution">
    <text evidence="2">The sequence shown here is derived from an EMBL/GenBank/DDBJ whole genome shotgun (WGS) entry which is preliminary data.</text>
</comment>
<evidence type="ECO:0000313" key="2">
    <source>
        <dbReference type="EMBL" id="CAL2102527.1"/>
    </source>
</evidence>
<reference evidence="2 3" key="1">
    <citation type="submission" date="2024-05" db="EMBL/GenBank/DDBJ databases">
        <authorList>
            <person name="Duchaud E."/>
        </authorList>
    </citation>
    <scope>NUCLEOTIDE SEQUENCE [LARGE SCALE GENOMIC DNA]</scope>
    <source>
        <strain evidence="2">Ena-SAMPLE-TAB-13-05-2024-13:56:06:370-140308</strain>
    </source>
</reference>
<feature type="signal peptide" evidence="1">
    <location>
        <begin position="1"/>
        <end position="25"/>
    </location>
</feature>
<keyword evidence="1" id="KW-0732">Signal</keyword>
<dbReference type="Proteomes" id="UP001497527">
    <property type="component" value="Unassembled WGS sequence"/>
</dbReference>
<keyword evidence="3" id="KW-1185">Reference proteome</keyword>
<organism evidence="2 3">
    <name type="scientific">Tenacibaculum polynesiense</name>
    <dbReference type="NCBI Taxonomy" id="3137857"/>
    <lineage>
        <taxon>Bacteria</taxon>
        <taxon>Pseudomonadati</taxon>
        <taxon>Bacteroidota</taxon>
        <taxon>Flavobacteriia</taxon>
        <taxon>Flavobacteriales</taxon>
        <taxon>Flavobacteriaceae</taxon>
        <taxon>Tenacibaculum</taxon>
    </lineage>
</organism>
<accession>A0ABM9PAY1</accession>
<dbReference type="EMBL" id="CAXJIO010000011">
    <property type="protein sequence ID" value="CAL2102527.1"/>
    <property type="molecule type" value="Genomic_DNA"/>
</dbReference>
<dbReference type="InterPro" id="IPR038081">
    <property type="entry name" value="CalX-like_sf"/>
</dbReference>
<dbReference type="PROSITE" id="PS51257">
    <property type="entry name" value="PROKAR_LIPOPROTEIN"/>
    <property type="match status" value="1"/>
</dbReference>
<dbReference type="SUPFAM" id="SSF141072">
    <property type="entry name" value="CalX-like"/>
    <property type="match status" value="1"/>
</dbReference>
<dbReference type="Gene3D" id="2.60.40.2030">
    <property type="match status" value="1"/>
</dbReference>
<evidence type="ECO:0008006" key="4">
    <source>
        <dbReference type="Google" id="ProtNLM"/>
    </source>
</evidence>
<sequence>MKKIKLSIYTLLLSIAFIGCNSSNTELVEGTVTPTTQVTIGFTDSNNNQDVLEDGGNVSFQVSLSKALPYDITVEFEVESSDASLMSSTISEVNYEEKVVISAGQKTADVALSFVDDGKSDAVETYTVNLKNAYTTSTLTTHFVTGSNAADSMSRVINVYDSLPTVIEADKGTVSLLLEWPGAEDLDLYLRSEPTIFSTVLANSWFSQPESVDITEAMGDGDFYLGLDNFNLPTPYDVRCTLKIVLPDTSTETLMTDLVTTETAAANGEPDVWFKITRRTDGDKSTYSIIKIR</sequence>
<feature type="chain" id="PRO_5046338841" description="Calx-beta domain-containing protein" evidence="1">
    <location>
        <begin position="26"/>
        <end position="293"/>
    </location>
</feature>
<dbReference type="RefSeq" id="WP_348721661.1">
    <property type="nucleotide sequence ID" value="NZ_CAXJIO010000011.1"/>
</dbReference>
<evidence type="ECO:0000256" key="1">
    <source>
        <dbReference type="SAM" id="SignalP"/>
    </source>
</evidence>
<evidence type="ECO:0000313" key="3">
    <source>
        <dbReference type="Proteomes" id="UP001497527"/>
    </source>
</evidence>